<dbReference type="Proteomes" id="UP000017836">
    <property type="component" value="Unassembled WGS sequence"/>
</dbReference>
<reference evidence="3" key="1">
    <citation type="journal article" date="2013" name="Science">
        <title>The Amborella genome and the evolution of flowering plants.</title>
        <authorList>
            <consortium name="Amborella Genome Project"/>
        </authorList>
    </citation>
    <scope>NUCLEOTIDE SEQUENCE [LARGE SCALE GENOMIC DNA]</scope>
</reference>
<evidence type="ECO:0000313" key="2">
    <source>
        <dbReference type="EMBL" id="ERN17076.1"/>
    </source>
</evidence>
<accession>U5CUU8</accession>
<sequence>MTPAINTQSCARDTSVELTDHGEFGSGSAGDQSGQPILDLKFCSIVSHRLLSSCATVLLVFVWVLPLFTNNGTHENIKYAIAKVITIQSLGWTVMKREYDLLTHCLGINNPYERICPVIVWIMVICPFLT</sequence>
<keyword evidence="1" id="KW-0472">Membrane</keyword>
<proteinExistence type="predicted"/>
<evidence type="ECO:0000256" key="1">
    <source>
        <dbReference type="SAM" id="Phobius"/>
    </source>
</evidence>
<dbReference type="HOGENOM" id="CLU_1940958_0_0_1"/>
<organism evidence="2 3">
    <name type="scientific">Amborella trichopoda</name>
    <dbReference type="NCBI Taxonomy" id="13333"/>
    <lineage>
        <taxon>Eukaryota</taxon>
        <taxon>Viridiplantae</taxon>
        <taxon>Streptophyta</taxon>
        <taxon>Embryophyta</taxon>
        <taxon>Tracheophyta</taxon>
        <taxon>Spermatophyta</taxon>
        <taxon>Magnoliopsida</taxon>
        <taxon>Amborellales</taxon>
        <taxon>Amborellaceae</taxon>
        <taxon>Amborella</taxon>
    </lineage>
</organism>
<dbReference type="AlphaFoldDB" id="U5CUU8"/>
<keyword evidence="1" id="KW-0812">Transmembrane</keyword>
<feature type="transmembrane region" description="Helical" evidence="1">
    <location>
        <begin position="50"/>
        <end position="68"/>
    </location>
</feature>
<evidence type="ECO:0000313" key="3">
    <source>
        <dbReference type="Proteomes" id="UP000017836"/>
    </source>
</evidence>
<gene>
    <name evidence="2" type="ORF">AMTR_s00044p00073340</name>
</gene>
<protein>
    <submittedName>
        <fullName evidence="2">Uncharacterized protein</fullName>
    </submittedName>
</protein>
<keyword evidence="3" id="KW-1185">Reference proteome</keyword>
<dbReference type="EMBL" id="KI392384">
    <property type="protein sequence ID" value="ERN17076.1"/>
    <property type="molecule type" value="Genomic_DNA"/>
</dbReference>
<dbReference type="Gramene" id="ERN17076">
    <property type="protein sequence ID" value="ERN17076"/>
    <property type="gene ID" value="AMTR_s00044p00073340"/>
</dbReference>
<keyword evidence="1" id="KW-1133">Transmembrane helix</keyword>
<name>U5CUU8_AMBTC</name>